<proteinExistence type="predicted"/>
<feature type="compositionally biased region" description="Polar residues" evidence="1">
    <location>
        <begin position="82"/>
        <end position="98"/>
    </location>
</feature>
<evidence type="ECO:0000313" key="3">
    <source>
        <dbReference type="Proteomes" id="UP000807469"/>
    </source>
</evidence>
<dbReference type="EMBL" id="MU155159">
    <property type="protein sequence ID" value="KAF9482934.1"/>
    <property type="molecule type" value="Genomic_DNA"/>
</dbReference>
<dbReference type="Proteomes" id="UP000807469">
    <property type="component" value="Unassembled WGS sequence"/>
</dbReference>
<keyword evidence="3" id="KW-1185">Reference proteome</keyword>
<gene>
    <name evidence="2" type="ORF">BDN70DRAFT_990718</name>
</gene>
<dbReference type="AlphaFoldDB" id="A0A9P6D3Y2"/>
<evidence type="ECO:0000313" key="2">
    <source>
        <dbReference type="EMBL" id="KAF9482934.1"/>
    </source>
</evidence>
<protein>
    <submittedName>
        <fullName evidence="2">Uncharacterized protein</fullName>
    </submittedName>
</protein>
<comment type="caution">
    <text evidence="2">The sequence shown here is derived from an EMBL/GenBank/DDBJ whole genome shotgun (WGS) entry which is preliminary data.</text>
</comment>
<feature type="compositionally biased region" description="Polar residues" evidence="1">
    <location>
        <begin position="171"/>
        <end position="185"/>
    </location>
</feature>
<name>A0A9P6D3Y2_9AGAR</name>
<sequence length="261" mass="27185">MNPTSGNTGTSSTGSSNGSGKVSNAVRYGRGVAEVIHGVGENIRGTTLGAVDQLSKDTNLKNEEIAEKGRLETQRGLADIRSGQSSRGQTSHVGTQSPYADPYARSAYSTTTGVPGENQGGFQERNVATGYGSGPDVGHPETTRSGYTTGQTKSSNSTGTQYPGGGASTDLYGTTGSESATQEKQPYTRRFGNPNEQGSTGTAVPEPTTYPGPGHHREDAVGTIPNKQMHEVQQGAYGDDYNQNSAYGNEFDKSSSGATRN</sequence>
<dbReference type="OrthoDB" id="2590867at2759"/>
<organism evidence="2 3">
    <name type="scientific">Pholiota conissans</name>
    <dbReference type="NCBI Taxonomy" id="109636"/>
    <lineage>
        <taxon>Eukaryota</taxon>
        <taxon>Fungi</taxon>
        <taxon>Dikarya</taxon>
        <taxon>Basidiomycota</taxon>
        <taxon>Agaricomycotina</taxon>
        <taxon>Agaricomycetes</taxon>
        <taxon>Agaricomycetidae</taxon>
        <taxon>Agaricales</taxon>
        <taxon>Agaricineae</taxon>
        <taxon>Strophariaceae</taxon>
        <taxon>Pholiota</taxon>
    </lineage>
</organism>
<feature type="region of interest" description="Disordered" evidence="1">
    <location>
        <begin position="65"/>
        <end position="261"/>
    </location>
</feature>
<evidence type="ECO:0000256" key="1">
    <source>
        <dbReference type="SAM" id="MobiDB-lite"/>
    </source>
</evidence>
<feature type="compositionally biased region" description="Low complexity" evidence="1">
    <location>
        <begin position="1"/>
        <end position="20"/>
    </location>
</feature>
<accession>A0A9P6D3Y2</accession>
<feature type="region of interest" description="Disordered" evidence="1">
    <location>
        <begin position="1"/>
        <end position="24"/>
    </location>
</feature>
<reference evidence="2" key="1">
    <citation type="submission" date="2020-11" db="EMBL/GenBank/DDBJ databases">
        <authorList>
            <consortium name="DOE Joint Genome Institute"/>
            <person name="Ahrendt S."/>
            <person name="Riley R."/>
            <person name="Andreopoulos W."/>
            <person name="Labutti K."/>
            <person name="Pangilinan J."/>
            <person name="Ruiz-Duenas F.J."/>
            <person name="Barrasa J.M."/>
            <person name="Sanchez-Garcia M."/>
            <person name="Camarero S."/>
            <person name="Miyauchi S."/>
            <person name="Serrano A."/>
            <person name="Linde D."/>
            <person name="Babiker R."/>
            <person name="Drula E."/>
            <person name="Ayuso-Fernandez I."/>
            <person name="Pacheco R."/>
            <person name="Padilla G."/>
            <person name="Ferreira P."/>
            <person name="Barriuso J."/>
            <person name="Kellner H."/>
            <person name="Castanera R."/>
            <person name="Alfaro M."/>
            <person name="Ramirez L."/>
            <person name="Pisabarro A.G."/>
            <person name="Kuo A."/>
            <person name="Tritt A."/>
            <person name="Lipzen A."/>
            <person name="He G."/>
            <person name="Yan M."/>
            <person name="Ng V."/>
            <person name="Cullen D."/>
            <person name="Martin F."/>
            <person name="Rosso M.-N."/>
            <person name="Henrissat B."/>
            <person name="Hibbett D."/>
            <person name="Martinez A.T."/>
            <person name="Grigoriev I.V."/>
        </authorList>
    </citation>
    <scope>NUCLEOTIDE SEQUENCE</scope>
    <source>
        <strain evidence="2">CIRM-BRFM 674</strain>
    </source>
</reference>
<feature type="compositionally biased region" description="Polar residues" evidence="1">
    <location>
        <begin position="143"/>
        <end position="161"/>
    </location>
</feature>